<dbReference type="InterPro" id="IPR043917">
    <property type="entry name" value="DUF5753"/>
</dbReference>
<dbReference type="RefSeq" id="WP_184637549.1">
    <property type="nucleotide sequence ID" value="NZ_BAABKT010000029.1"/>
</dbReference>
<dbReference type="Proteomes" id="UP000578077">
    <property type="component" value="Unassembled WGS sequence"/>
</dbReference>
<dbReference type="InterPro" id="IPR001387">
    <property type="entry name" value="Cro/C1-type_HTH"/>
</dbReference>
<dbReference type="Gene3D" id="1.10.260.40">
    <property type="entry name" value="lambda repressor-like DNA-binding domains"/>
    <property type="match status" value="1"/>
</dbReference>
<evidence type="ECO:0000313" key="2">
    <source>
        <dbReference type="EMBL" id="MBB6000242.1"/>
    </source>
</evidence>
<dbReference type="SUPFAM" id="SSF47413">
    <property type="entry name" value="lambda repressor-like DNA-binding domains"/>
    <property type="match status" value="1"/>
</dbReference>
<accession>A0A841EB48</accession>
<sequence length="284" mass="32484">MGKHIPTVRTRRLTGELRRLREKSGMTWESVAEEMGWSASKVYRIEADKVRVLVRDVKRLLSLFSVEGEEREALLELAKKASEKGWWHQYDGAIPEWFQFYVGLENEASAVHEYQLSLVPGLLQTEAYMRAILSTAPVTDSDDGIDRQVAVRLARQARVTAQEPVTLWIVLDEGVIRRLVGGRAVMREQIEHLIAMGELRNVTLQICPFNKGEHASMLGSFKILQFPQDEDPDVVYLEEQTGSLYVEKLEEVRRYSLMFDHLREKAISGPESLSMLKQAAKELQ</sequence>
<comment type="caution">
    <text evidence="2">The sequence shown here is derived from an EMBL/GenBank/DDBJ whole genome shotgun (WGS) entry which is preliminary data.</text>
</comment>
<dbReference type="PROSITE" id="PS50943">
    <property type="entry name" value="HTH_CROC1"/>
    <property type="match status" value="1"/>
</dbReference>
<keyword evidence="3" id="KW-1185">Reference proteome</keyword>
<dbReference type="Pfam" id="PF13560">
    <property type="entry name" value="HTH_31"/>
    <property type="match status" value="1"/>
</dbReference>
<dbReference type="EMBL" id="JACHLY010000001">
    <property type="protein sequence ID" value="MBB6000242.1"/>
    <property type="molecule type" value="Genomic_DNA"/>
</dbReference>
<evidence type="ECO:0000313" key="3">
    <source>
        <dbReference type="Proteomes" id="UP000578077"/>
    </source>
</evidence>
<dbReference type="AlphaFoldDB" id="A0A841EB48"/>
<dbReference type="CDD" id="cd00093">
    <property type="entry name" value="HTH_XRE"/>
    <property type="match status" value="1"/>
</dbReference>
<dbReference type="GO" id="GO:0003677">
    <property type="term" value="F:DNA binding"/>
    <property type="evidence" value="ECO:0007669"/>
    <property type="project" value="InterPro"/>
</dbReference>
<proteinExistence type="predicted"/>
<dbReference type="Pfam" id="PF19054">
    <property type="entry name" value="DUF5753"/>
    <property type="match status" value="1"/>
</dbReference>
<dbReference type="InterPro" id="IPR010982">
    <property type="entry name" value="Lambda_DNA-bd_dom_sf"/>
</dbReference>
<evidence type="ECO:0000259" key="1">
    <source>
        <dbReference type="PROSITE" id="PS50943"/>
    </source>
</evidence>
<organism evidence="2 3">
    <name type="scientific">Streptomonospora salina</name>
    <dbReference type="NCBI Taxonomy" id="104205"/>
    <lineage>
        <taxon>Bacteria</taxon>
        <taxon>Bacillati</taxon>
        <taxon>Actinomycetota</taxon>
        <taxon>Actinomycetes</taxon>
        <taxon>Streptosporangiales</taxon>
        <taxon>Nocardiopsidaceae</taxon>
        <taxon>Streptomonospora</taxon>
    </lineage>
</organism>
<feature type="domain" description="HTH cro/C1-type" evidence="1">
    <location>
        <begin position="17"/>
        <end position="71"/>
    </location>
</feature>
<dbReference type="SMART" id="SM00530">
    <property type="entry name" value="HTH_XRE"/>
    <property type="match status" value="1"/>
</dbReference>
<name>A0A841EB48_9ACTN</name>
<reference evidence="2 3" key="1">
    <citation type="submission" date="2020-08" db="EMBL/GenBank/DDBJ databases">
        <title>Sequencing the genomes of 1000 actinobacteria strains.</title>
        <authorList>
            <person name="Klenk H.-P."/>
        </authorList>
    </citation>
    <scope>NUCLEOTIDE SEQUENCE [LARGE SCALE GENOMIC DNA]</scope>
    <source>
        <strain evidence="2 3">DSM 44593</strain>
    </source>
</reference>
<protein>
    <submittedName>
        <fullName evidence="2">Transcriptional regulator with XRE-family HTH domain</fullName>
    </submittedName>
</protein>
<gene>
    <name evidence="2" type="ORF">HNR25_003993</name>
</gene>